<dbReference type="AlphaFoldDB" id="A0ABC9QVI8"/>
<evidence type="ECO:0000313" key="2">
    <source>
        <dbReference type="Proteomes" id="UP000006976"/>
    </source>
</evidence>
<dbReference type="Proteomes" id="UP000006976">
    <property type="component" value="Unassembled WGS sequence"/>
</dbReference>
<comment type="caution">
    <text evidence="1">The sequence shown here is derived from an EMBL/GenBank/DDBJ whole genome shotgun (WGS) entry which is preliminary data.</text>
</comment>
<gene>
    <name evidence="1" type="ORF">III_05994</name>
</gene>
<organism evidence="1 2">
    <name type="scientific">Bacillus mycoides</name>
    <dbReference type="NCBI Taxonomy" id="1405"/>
    <lineage>
        <taxon>Bacteria</taxon>
        <taxon>Bacillati</taxon>
        <taxon>Bacillota</taxon>
        <taxon>Bacilli</taxon>
        <taxon>Bacillales</taxon>
        <taxon>Bacillaceae</taxon>
        <taxon>Bacillus</taxon>
        <taxon>Bacillus cereus group</taxon>
    </lineage>
</organism>
<accession>A0ABC9QVI8</accession>
<reference evidence="1 2" key="1">
    <citation type="submission" date="2012-04" db="EMBL/GenBank/DDBJ databases">
        <title>The Genome Sequence of Bacillus cereus VD078.</title>
        <authorList>
            <consortium name="The Broad Institute Genome Sequencing Platform"/>
            <consortium name="The Broad Institute Genome Sequencing Center for Infectious Disease"/>
            <person name="Feldgarden M."/>
            <person name="Van der Auwera G.A."/>
            <person name="Mahillon J."/>
            <person name="Duprez V."/>
            <person name="Timmery S."/>
            <person name="Mattelet C."/>
            <person name="Dierick K."/>
            <person name="Sun M."/>
            <person name="Yu Z."/>
            <person name="Zhu L."/>
            <person name="Hu X."/>
            <person name="Shank E.B."/>
            <person name="Swiecicka I."/>
            <person name="Hansen B.M."/>
            <person name="Andrup L."/>
            <person name="Young S.K."/>
            <person name="Zeng Q."/>
            <person name="Gargeya S."/>
            <person name="Fitzgerald M."/>
            <person name="Haas B."/>
            <person name="Abouelleil A."/>
            <person name="Alvarado L."/>
            <person name="Arachchi H.M."/>
            <person name="Berlin A."/>
            <person name="Chapman S.B."/>
            <person name="Goldberg J."/>
            <person name="Griggs A."/>
            <person name="Gujja S."/>
            <person name="Hansen M."/>
            <person name="Howarth C."/>
            <person name="Imamovic A."/>
            <person name="Larimer J."/>
            <person name="McCowen C."/>
            <person name="Montmayeur A."/>
            <person name="Murphy C."/>
            <person name="Neiman D."/>
            <person name="Pearson M."/>
            <person name="Priest M."/>
            <person name="Roberts A."/>
            <person name="Saif S."/>
            <person name="Shea T."/>
            <person name="Sisk P."/>
            <person name="Sykes S."/>
            <person name="Wortman J."/>
            <person name="Nusbaum C."/>
            <person name="Birren B."/>
        </authorList>
    </citation>
    <scope>NUCLEOTIDE SEQUENCE [LARGE SCALE GENOMIC DNA]</scope>
    <source>
        <strain evidence="1 2">VD078</strain>
    </source>
</reference>
<protein>
    <submittedName>
        <fullName evidence="1">Uncharacterized protein</fullName>
    </submittedName>
</protein>
<proteinExistence type="predicted"/>
<name>A0ABC9QVI8_BACMY</name>
<sequence>MKIHTSEWLSLSKEIKLKLIRLAILETKEKSNALRLQN</sequence>
<dbReference type="EMBL" id="AHEV01000057">
    <property type="protein sequence ID" value="EJR28888.1"/>
    <property type="molecule type" value="Genomic_DNA"/>
</dbReference>
<evidence type="ECO:0000313" key="1">
    <source>
        <dbReference type="EMBL" id="EJR28888.1"/>
    </source>
</evidence>